<dbReference type="EMBL" id="MU276376">
    <property type="protein sequence ID" value="KAI0038988.1"/>
    <property type="molecule type" value="Genomic_DNA"/>
</dbReference>
<protein>
    <submittedName>
        <fullName evidence="1">Uncharacterized protein</fullName>
    </submittedName>
</protein>
<name>A0ACB8R4S0_9AGAM</name>
<sequence>MPSRFSGSVPHVWLHVVILYPASMLLSRAVISHVHGLIGQSTFGIHYAVSNEASLVEIKRELDRRAANGMALSNVVNQYRMHLVASEERARRLRIERDSLKDRLRRAFHASSRLEVPLNARSGTSSHGTSAASIVDLAEWPTTYPSHTTE</sequence>
<accession>A0ACB8R4S0</accession>
<comment type="caution">
    <text evidence="1">The sequence shown here is derived from an EMBL/GenBank/DDBJ whole genome shotgun (WGS) entry which is preliminary data.</text>
</comment>
<dbReference type="Proteomes" id="UP000814033">
    <property type="component" value="Unassembled WGS sequence"/>
</dbReference>
<gene>
    <name evidence="1" type="ORF">FA95DRAFT_1115617</name>
</gene>
<organism evidence="1 2">
    <name type="scientific">Auriscalpium vulgare</name>
    <dbReference type="NCBI Taxonomy" id="40419"/>
    <lineage>
        <taxon>Eukaryota</taxon>
        <taxon>Fungi</taxon>
        <taxon>Dikarya</taxon>
        <taxon>Basidiomycota</taxon>
        <taxon>Agaricomycotina</taxon>
        <taxon>Agaricomycetes</taxon>
        <taxon>Russulales</taxon>
        <taxon>Auriscalpiaceae</taxon>
        <taxon>Auriscalpium</taxon>
    </lineage>
</organism>
<evidence type="ECO:0000313" key="2">
    <source>
        <dbReference type="Proteomes" id="UP000814033"/>
    </source>
</evidence>
<reference evidence="1" key="2">
    <citation type="journal article" date="2022" name="New Phytol.">
        <title>Evolutionary transition to the ectomycorrhizal habit in the genomes of a hyperdiverse lineage of mushroom-forming fungi.</title>
        <authorList>
            <person name="Looney B."/>
            <person name="Miyauchi S."/>
            <person name="Morin E."/>
            <person name="Drula E."/>
            <person name="Courty P.E."/>
            <person name="Kohler A."/>
            <person name="Kuo A."/>
            <person name="LaButti K."/>
            <person name="Pangilinan J."/>
            <person name="Lipzen A."/>
            <person name="Riley R."/>
            <person name="Andreopoulos W."/>
            <person name="He G."/>
            <person name="Johnson J."/>
            <person name="Nolan M."/>
            <person name="Tritt A."/>
            <person name="Barry K.W."/>
            <person name="Grigoriev I.V."/>
            <person name="Nagy L.G."/>
            <person name="Hibbett D."/>
            <person name="Henrissat B."/>
            <person name="Matheny P.B."/>
            <person name="Labbe J."/>
            <person name="Martin F.M."/>
        </authorList>
    </citation>
    <scope>NUCLEOTIDE SEQUENCE</scope>
    <source>
        <strain evidence="1">FP105234-sp</strain>
    </source>
</reference>
<reference evidence="1" key="1">
    <citation type="submission" date="2021-02" db="EMBL/GenBank/DDBJ databases">
        <authorList>
            <consortium name="DOE Joint Genome Institute"/>
            <person name="Ahrendt S."/>
            <person name="Looney B.P."/>
            <person name="Miyauchi S."/>
            <person name="Morin E."/>
            <person name="Drula E."/>
            <person name="Courty P.E."/>
            <person name="Chicoki N."/>
            <person name="Fauchery L."/>
            <person name="Kohler A."/>
            <person name="Kuo A."/>
            <person name="Labutti K."/>
            <person name="Pangilinan J."/>
            <person name="Lipzen A."/>
            <person name="Riley R."/>
            <person name="Andreopoulos W."/>
            <person name="He G."/>
            <person name="Johnson J."/>
            <person name="Barry K.W."/>
            <person name="Grigoriev I.V."/>
            <person name="Nagy L."/>
            <person name="Hibbett D."/>
            <person name="Henrissat B."/>
            <person name="Matheny P.B."/>
            <person name="Labbe J."/>
            <person name="Martin F."/>
        </authorList>
    </citation>
    <scope>NUCLEOTIDE SEQUENCE</scope>
    <source>
        <strain evidence="1">FP105234-sp</strain>
    </source>
</reference>
<evidence type="ECO:0000313" key="1">
    <source>
        <dbReference type="EMBL" id="KAI0038988.1"/>
    </source>
</evidence>
<proteinExistence type="predicted"/>
<keyword evidence="2" id="KW-1185">Reference proteome</keyword>